<sequence length="118" mass="13044">MATCEATNKRAAERGGFSEWANRRGPRAETESGFLGRTREGTHVAKRGSESKTKSTFVFSVLGRNNGVESGPHAQFFIIPTIPTNGRLSKLYRPSLGEYTARLVKRVDLYRAPPTITD</sequence>
<proteinExistence type="predicted"/>
<keyword evidence="3" id="KW-1185">Reference proteome</keyword>
<gene>
    <name evidence="2" type="ORF">TorRG33x02_147130</name>
</gene>
<reference evidence="3" key="1">
    <citation type="submission" date="2016-06" db="EMBL/GenBank/DDBJ databases">
        <title>Parallel loss of symbiosis genes in relatives of nitrogen-fixing non-legume Parasponia.</title>
        <authorList>
            <person name="Van Velzen R."/>
            <person name="Holmer R."/>
            <person name="Bu F."/>
            <person name="Rutten L."/>
            <person name="Van Zeijl A."/>
            <person name="Liu W."/>
            <person name="Santuari L."/>
            <person name="Cao Q."/>
            <person name="Sharma T."/>
            <person name="Shen D."/>
            <person name="Roswanjaya Y."/>
            <person name="Wardhani T."/>
            <person name="Kalhor M.S."/>
            <person name="Jansen J."/>
            <person name="Van den Hoogen J."/>
            <person name="Gungor B."/>
            <person name="Hartog M."/>
            <person name="Hontelez J."/>
            <person name="Verver J."/>
            <person name="Yang W.-C."/>
            <person name="Schijlen E."/>
            <person name="Repin R."/>
            <person name="Schilthuizen M."/>
            <person name="Schranz E."/>
            <person name="Heidstra R."/>
            <person name="Miyata K."/>
            <person name="Fedorova E."/>
            <person name="Kohlen W."/>
            <person name="Bisseling T."/>
            <person name="Smit S."/>
            <person name="Geurts R."/>
        </authorList>
    </citation>
    <scope>NUCLEOTIDE SEQUENCE [LARGE SCALE GENOMIC DNA]</scope>
    <source>
        <strain evidence="3">cv. RG33-2</strain>
    </source>
</reference>
<dbReference type="Proteomes" id="UP000237000">
    <property type="component" value="Unassembled WGS sequence"/>
</dbReference>
<name>A0A2P5EVK6_TREOI</name>
<dbReference type="InParanoid" id="A0A2P5EVK6"/>
<feature type="compositionally biased region" description="Basic and acidic residues" evidence="1">
    <location>
        <begin position="37"/>
        <end position="50"/>
    </location>
</feature>
<evidence type="ECO:0000313" key="2">
    <source>
        <dbReference type="EMBL" id="PON89569.1"/>
    </source>
</evidence>
<comment type="caution">
    <text evidence="2">The sequence shown here is derived from an EMBL/GenBank/DDBJ whole genome shotgun (WGS) entry which is preliminary data.</text>
</comment>
<protein>
    <submittedName>
        <fullName evidence="2">Uncharacterized protein</fullName>
    </submittedName>
</protein>
<evidence type="ECO:0000313" key="3">
    <source>
        <dbReference type="Proteomes" id="UP000237000"/>
    </source>
</evidence>
<dbReference type="EMBL" id="JXTC01000093">
    <property type="protein sequence ID" value="PON89569.1"/>
    <property type="molecule type" value="Genomic_DNA"/>
</dbReference>
<accession>A0A2P5EVK6</accession>
<organism evidence="2 3">
    <name type="scientific">Trema orientale</name>
    <name type="common">Charcoal tree</name>
    <name type="synonym">Celtis orientalis</name>
    <dbReference type="NCBI Taxonomy" id="63057"/>
    <lineage>
        <taxon>Eukaryota</taxon>
        <taxon>Viridiplantae</taxon>
        <taxon>Streptophyta</taxon>
        <taxon>Embryophyta</taxon>
        <taxon>Tracheophyta</taxon>
        <taxon>Spermatophyta</taxon>
        <taxon>Magnoliopsida</taxon>
        <taxon>eudicotyledons</taxon>
        <taxon>Gunneridae</taxon>
        <taxon>Pentapetalae</taxon>
        <taxon>rosids</taxon>
        <taxon>fabids</taxon>
        <taxon>Rosales</taxon>
        <taxon>Cannabaceae</taxon>
        <taxon>Trema</taxon>
    </lineage>
</organism>
<evidence type="ECO:0000256" key="1">
    <source>
        <dbReference type="SAM" id="MobiDB-lite"/>
    </source>
</evidence>
<dbReference type="AlphaFoldDB" id="A0A2P5EVK6"/>
<feature type="region of interest" description="Disordered" evidence="1">
    <location>
        <begin position="1"/>
        <end position="50"/>
    </location>
</feature>